<dbReference type="InterPro" id="IPR050181">
    <property type="entry name" value="Cold_shock_domain"/>
</dbReference>
<dbReference type="PROSITE" id="PS51857">
    <property type="entry name" value="CSD_2"/>
    <property type="match status" value="2"/>
</dbReference>
<dbReference type="InterPro" id="IPR011129">
    <property type="entry name" value="CSD"/>
</dbReference>
<dbReference type="SUPFAM" id="SSF50249">
    <property type="entry name" value="Nucleic acid-binding proteins"/>
    <property type="match status" value="2"/>
</dbReference>
<gene>
    <name evidence="2" type="ORF">ACFQDM_17545</name>
</gene>
<evidence type="ECO:0000259" key="1">
    <source>
        <dbReference type="PROSITE" id="PS51857"/>
    </source>
</evidence>
<reference evidence="3" key="1">
    <citation type="journal article" date="2019" name="Int. J. Syst. Evol. Microbiol.">
        <title>The Global Catalogue of Microorganisms (GCM) 10K type strain sequencing project: providing services to taxonomists for standard genome sequencing and annotation.</title>
        <authorList>
            <consortium name="The Broad Institute Genomics Platform"/>
            <consortium name="The Broad Institute Genome Sequencing Center for Infectious Disease"/>
            <person name="Wu L."/>
            <person name="Ma J."/>
        </authorList>
    </citation>
    <scope>NUCLEOTIDE SEQUENCE [LARGE SCALE GENOMIC DNA]</scope>
    <source>
        <strain evidence="3">CGMCC-1.15741</strain>
    </source>
</reference>
<accession>A0ABW1SF04</accession>
<dbReference type="Gene3D" id="2.40.50.140">
    <property type="entry name" value="Nucleic acid-binding proteins"/>
    <property type="match status" value="2"/>
</dbReference>
<organism evidence="2 3">
    <name type="scientific">Ponticaulis profundi</name>
    <dbReference type="NCBI Taxonomy" id="2665222"/>
    <lineage>
        <taxon>Bacteria</taxon>
        <taxon>Pseudomonadati</taxon>
        <taxon>Pseudomonadota</taxon>
        <taxon>Alphaproteobacteria</taxon>
        <taxon>Hyphomonadales</taxon>
        <taxon>Hyphomonadaceae</taxon>
        <taxon>Ponticaulis</taxon>
    </lineage>
</organism>
<dbReference type="EMBL" id="JBHSSW010000066">
    <property type="protein sequence ID" value="MFC6199883.1"/>
    <property type="molecule type" value="Genomic_DNA"/>
</dbReference>
<dbReference type="SMART" id="SM00357">
    <property type="entry name" value="CSP"/>
    <property type="match status" value="2"/>
</dbReference>
<feature type="domain" description="CSD" evidence="1">
    <location>
        <begin position="19"/>
        <end position="89"/>
    </location>
</feature>
<name>A0ABW1SF04_9PROT</name>
<dbReference type="Pfam" id="PF00313">
    <property type="entry name" value="CSD"/>
    <property type="match status" value="2"/>
</dbReference>
<evidence type="ECO:0000313" key="3">
    <source>
        <dbReference type="Proteomes" id="UP001596303"/>
    </source>
</evidence>
<dbReference type="InterPro" id="IPR012340">
    <property type="entry name" value="NA-bd_OB-fold"/>
</dbReference>
<feature type="domain" description="CSD" evidence="1">
    <location>
        <begin position="105"/>
        <end position="173"/>
    </location>
</feature>
<evidence type="ECO:0000313" key="2">
    <source>
        <dbReference type="EMBL" id="MFC6199883.1"/>
    </source>
</evidence>
<proteinExistence type="predicted"/>
<protein>
    <submittedName>
        <fullName evidence="2">Cold-shock protein</fullName>
    </submittedName>
</protein>
<dbReference type="PANTHER" id="PTHR11544">
    <property type="entry name" value="COLD SHOCK DOMAIN CONTAINING PROTEINS"/>
    <property type="match status" value="1"/>
</dbReference>
<sequence>MKEGFPDQEAETTDTEKLELSGVVKWFDAVKGYGFLTPDPAPTVARGEDVMVHVSCLRQAGLSSMVEGSRLSCVAIRRERGLQAVEIRSYEPAKIETISSGESDLETVQVKWFNRAKGYGFVVRPDEAEKDIFIHMVAVRKAGLEDLQEGQLLQAQILDGPKGQHVEFLKLAS</sequence>
<dbReference type="CDD" id="cd04458">
    <property type="entry name" value="CSP_CDS"/>
    <property type="match status" value="2"/>
</dbReference>
<comment type="caution">
    <text evidence="2">The sequence shown here is derived from an EMBL/GenBank/DDBJ whole genome shotgun (WGS) entry which is preliminary data.</text>
</comment>
<dbReference type="Proteomes" id="UP001596303">
    <property type="component" value="Unassembled WGS sequence"/>
</dbReference>
<keyword evidence="3" id="KW-1185">Reference proteome</keyword>
<dbReference type="PRINTS" id="PR00050">
    <property type="entry name" value="COLDSHOCK"/>
</dbReference>
<dbReference type="InterPro" id="IPR002059">
    <property type="entry name" value="CSP_DNA-bd"/>
</dbReference>
<dbReference type="RefSeq" id="WP_377381466.1">
    <property type="nucleotide sequence ID" value="NZ_JBHSSW010000066.1"/>
</dbReference>